<dbReference type="OrthoDB" id="3444674at2"/>
<reference evidence="5 6" key="1">
    <citation type="submission" date="2017-02" db="EMBL/GenBank/DDBJ databases">
        <title>The new phylogeny of genus Mycobacterium.</title>
        <authorList>
            <person name="Tortoli E."/>
            <person name="Trovato A."/>
            <person name="Cirillo D.M."/>
        </authorList>
    </citation>
    <scope>NUCLEOTIDE SEQUENCE [LARGE SCALE GENOMIC DNA]</scope>
    <source>
        <strain evidence="5 6">FI-09383</strain>
    </source>
</reference>
<keyword evidence="2" id="KW-0436">Ligase</keyword>
<dbReference type="Pfam" id="PF13193">
    <property type="entry name" value="AMP-binding_C"/>
    <property type="match status" value="1"/>
</dbReference>
<gene>
    <name evidence="5" type="ORF">BST23_07350</name>
</gene>
<evidence type="ECO:0000256" key="2">
    <source>
        <dbReference type="ARBA" id="ARBA00022598"/>
    </source>
</evidence>
<dbReference type="InterPro" id="IPR042099">
    <property type="entry name" value="ANL_N_sf"/>
</dbReference>
<dbReference type="EMBL" id="MVHP01000006">
    <property type="protein sequence ID" value="ORA67163.1"/>
    <property type="molecule type" value="Genomic_DNA"/>
</dbReference>
<evidence type="ECO:0000259" key="3">
    <source>
        <dbReference type="Pfam" id="PF00501"/>
    </source>
</evidence>
<dbReference type="PANTHER" id="PTHR43201">
    <property type="entry name" value="ACYL-COA SYNTHETASE"/>
    <property type="match status" value="1"/>
</dbReference>
<dbReference type="SUPFAM" id="SSF56801">
    <property type="entry name" value="Acetyl-CoA synthetase-like"/>
    <property type="match status" value="1"/>
</dbReference>
<dbReference type="InterPro" id="IPR025110">
    <property type="entry name" value="AMP-bd_C"/>
</dbReference>
<dbReference type="InterPro" id="IPR000873">
    <property type="entry name" value="AMP-dep_synth/lig_dom"/>
</dbReference>
<dbReference type="CDD" id="cd04433">
    <property type="entry name" value="AFD_class_I"/>
    <property type="match status" value="1"/>
</dbReference>
<feature type="domain" description="AMP-dependent synthetase/ligase" evidence="3">
    <location>
        <begin position="10"/>
        <end position="371"/>
    </location>
</feature>
<name>A0A1X0D448_9MYCO</name>
<comment type="similarity">
    <text evidence="1">Belongs to the ATP-dependent AMP-binding enzyme family.</text>
</comment>
<feature type="domain" description="AMP-binding enzyme C-terminal" evidence="4">
    <location>
        <begin position="414"/>
        <end position="485"/>
    </location>
</feature>
<dbReference type="InterPro" id="IPR020845">
    <property type="entry name" value="AMP-binding_CS"/>
</dbReference>
<dbReference type="GO" id="GO:0006631">
    <property type="term" value="P:fatty acid metabolic process"/>
    <property type="evidence" value="ECO:0007669"/>
    <property type="project" value="TreeGrafter"/>
</dbReference>
<dbReference type="Pfam" id="PF00501">
    <property type="entry name" value="AMP-binding"/>
    <property type="match status" value="1"/>
</dbReference>
<protein>
    <recommendedName>
        <fullName evidence="7">AMP-dependent synthetase</fullName>
    </recommendedName>
</protein>
<dbReference type="PROSITE" id="PS00455">
    <property type="entry name" value="AMP_BINDING"/>
    <property type="match status" value="1"/>
</dbReference>
<organism evidence="5 6">
    <name type="scientific">Mycolicibacterium elephantis</name>
    <dbReference type="NCBI Taxonomy" id="81858"/>
    <lineage>
        <taxon>Bacteria</taxon>
        <taxon>Bacillati</taxon>
        <taxon>Actinomycetota</taxon>
        <taxon>Actinomycetes</taxon>
        <taxon>Mycobacteriales</taxon>
        <taxon>Mycobacteriaceae</taxon>
        <taxon>Mycolicibacterium</taxon>
    </lineage>
</organism>
<dbReference type="AlphaFoldDB" id="A0A1X0D448"/>
<dbReference type="GO" id="GO:0031956">
    <property type="term" value="F:medium-chain fatty acid-CoA ligase activity"/>
    <property type="evidence" value="ECO:0007669"/>
    <property type="project" value="TreeGrafter"/>
</dbReference>
<dbReference type="PANTHER" id="PTHR43201:SF5">
    <property type="entry name" value="MEDIUM-CHAIN ACYL-COA LIGASE ACSF2, MITOCHONDRIAL"/>
    <property type="match status" value="1"/>
</dbReference>
<evidence type="ECO:0008006" key="7">
    <source>
        <dbReference type="Google" id="ProtNLM"/>
    </source>
</evidence>
<accession>A0A1X0D448</accession>
<evidence type="ECO:0000256" key="1">
    <source>
        <dbReference type="ARBA" id="ARBA00006432"/>
    </source>
</evidence>
<dbReference type="RefSeq" id="WP_083042706.1">
    <property type="nucleotide sequence ID" value="NZ_MVHP01000006.1"/>
</dbReference>
<sequence>MDLIETMRQRMHADEDKPMMCYGDSWCSQAEFAKAARSIDALLTEHGVGPGAPVGMFMRNRPGLVAALAVVLATQRPLIVLNPMIPDGTVGADVLALHPAAVLADAEDWARGPVKAAVQASGALGVQVDVPAADAPAAVVTVARSASDGTVPIDDGVAILMPTSGTTGPPKRIPLRYSEIEHALSGAQEHYMAGSAREGSVRGGGVQIVSLPSTNISGLWAIITALSGGGRTLLQDKFEPVEWSAAVAQYQPRSVSLPPAALRMVLDAGIEPDRLASLKAVWAGAAPTGADLAAQFEQTYGCPVLLSYGATEFTGGVTGWSLKDWSEWKDAKRGSVGRAHPGVQISVIDASTGELLAPGQHGILQVRSAQASGGDGRWVRTNDLGTVDEDGFVWIQGRADDVINRGGFKIFPAELEDCLESHPQVREAVVFGVADERLGQVPVAVVVTAGNVSVEELIAWTRDRVPGYKVPVRVRITDAIPRNSAMKILRKQVREEFEAAEGIDSAVGQG</sequence>
<dbReference type="Proteomes" id="UP000192772">
    <property type="component" value="Unassembled WGS sequence"/>
</dbReference>
<dbReference type="InterPro" id="IPR045851">
    <property type="entry name" value="AMP-bd_C_sf"/>
</dbReference>
<dbReference type="STRING" id="81858.BST23_07350"/>
<proteinExistence type="inferred from homology"/>
<comment type="caution">
    <text evidence="5">The sequence shown here is derived from an EMBL/GenBank/DDBJ whole genome shotgun (WGS) entry which is preliminary data.</text>
</comment>
<evidence type="ECO:0000313" key="5">
    <source>
        <dbReference type="EMBL" id="ORA67163.1"/>
    </source>
</evidence>
<dbReference type="Gene3D" id="3.30.300.30">
    <property type="match status" value="1"/>
</dbReference>
<evidence type="ECO:0000313" key="6">
    <source>
        <dbReference type="Proteomes" id="UP000192772"/>
    </source>
</evidence>
<dbReference type="Gene3D" id="3.40.50.12780">
    <property type="entry name" value="N-terminal domain of ligase-like"/>
    <property type="match status" value="1"/>
</dbReference>
<evidence type="ECO:0000259" key="4">
    <source>
        <dbReference type="Pfam" id="PF13193"/>
    </source>
</evidence>